<dbReference type="PROSITE" id="PS50835">
    <property type="entry name" value="IG_LIKE"/>
    <property type="match status" value="1"/>
</dbReference>
<dbReference type="SMART" id="SM00409">
    <property type="entry name" value="IG"/>
    <property type="match status" value="1"/>
</dbReference>
<dbReference type="InterPro" id="IPR013106">
    <property type="entry name" value="Ig_V-set"/>
</dbReference>
<dbReference type="InterPro" id="IPR051713">
    <property type="entry name" value="T-cell_Activation_Regulation"/>
</dbReference>
<evidence type="ECO:0000259" key="11">
    <source>
        <dbReference type="PROSITE" id="PS50835"/>
    </source>
</evidence>
<dbReference type="Ensembl" id="ENSGWIT00000009741.1">
    <property type="protein sequence ID" value="ENSGWIP00000008714.1"/>
    <property type="gene ID" value="ENSGWIG00000005206.1"/>
</dbReference>
<sequence length="165" mass="18872">MFFRLNRNQMTTVSCLYNSSCFLSCHYKTGKATIIHWTYMTGGDVTVHSFYYDRDQLKLQDPRYKGRTSLVEDQDTGRPTELLLKNVKVQDEGKYQCFADSEEHGYKTSTVVLQVDGAAVWSPAALCDSPLCACVVFCTVRTRLNKLTTTTMWRNPSEEHNTIKC</sequence>
<protein>
    <recommendedName>
        <fullName evidence="11">Ig-like domain-containing protein</fullName>
    </recommendedName>
</protein>
<reference evidence="12" key="3">
    <citation type="submission" date="2025-09" db="UniProtKB">
        <authorList>
            <consortium name="Ensembl"/>
        </authorList>
    </citation>
    <scope>IDENTIFICATION</scope>
</reference>
<evidence type="ECO:0000256" key="4">
    <source>
        <dbReference type="ARBA" id="ARBA00022729"/>
    </source>
</evidence>
<comment type="subcellular location">
    <subcellularLocation>
        <location evidence="1">Cell membrane</location>
        <topology evidence="1">Single-pass type I membrane protein</topology>
    </subcellularLocation>
</comment>
<dbReference type="AlphaFoldDB" id="A0A8C5DLR3"/>
<evidence type="ECO:0000256" key="9">
    <source>
        <dbReference type="ARBA" id="ARBA00023180"/>
    </source>
</evidence>
<keyword evidence="10" id="KW-0393">Immunoglobulin domain</keyword>
<evidence type="ECO:0000256" key="3">
    <source>
        <dbReference type="ARBA" id="ARBA00022692"/>
    </source>
</evidence>
<evidence type="ECO:0000256" key="5">
    <source>
        <dbReference type="ARBA" id="ARBA00022989"/>
    </source>
</evidence>
<dbReference type="SUPFAM" id="SSF48726">
    <property type="entry name" value="Immunoglobulin"/>
    <property type="match status" value="1"/>
</dbReference>
<keyword evidence="9" id="KW-0325">Glycoprotein</keyword>
<keyword evidence="2" id="KW-1003">Cell membrane</keyword>
<evidence type="ECO:0000313" key="12">
    <source>
        <dbReference type="Ensembl" id="ENSGWIP00000008714.1"/>
    </source>
</evidence>
<evidence type="ECO:0000256" key="1">
    <source>
        <dbReference type="ARBA" id="ARBA00004251"/>
    </source>
</evidence>
<evidence type="ECO:0000256" key="7">
    <source>
        <dbReference type="ARBA" id="ARBA00023157"/>
    </source>
</evidence>
<reference evidence="12" key="1">
    <citation type="submission" date="2020-06" db="EMBL/GenBank/DDBJ databases">
        <authorList>
            <consortium name="Wellcome Sanger Institute Data Sharing"/>
        </authorList>
    </citation>
    <scope>NUCLEOTIDE SEQUENCE [LARGE SCALE GENOMIC DNA]</scope>
</reference>
<dbReference type="InterPro" id="IPR007110">
    <property type="entry name" value="Ig-like_dom"/>
</dbReference>
<dbReference type="PANTHER" id="PTHR25466:SF14">
    <property type="entry name" value="BUTYROPHILIN SUBFAMILY 2 MEMBER A2-LIKE-RELATED"/>
    <property type="match status" value="1"/>
</dbReference>
<keyword evidence="7" id="KW-1015">Disulfide bond</keyword>
<evidence type="ECO:0000256" key="2">
    <source>
        <dbReference type="ARBA" id="ARBA00022475"/>
    </source>
</evidence>
<reference evidence="12" key="2">
    <citation type="submission" date="2025-08" db="UniProtKB">
        <authorList>
            <consortium name="Ensembl"/>
        </authorList>
    </citation>
    <scope>IDENTIFICATION</scope>
</reference>
<evidence type="ECO:0000256" key="8">
    <source>
        <dbReference type="ARBA" id="ARBA00023170"/>
    </source>
</evidence>
<dbReference type="GO" id="GO:0031295">
    <property type="term" value="P:T cell costimulation"/>
    <property type="evidence" value="ECO:0007669"/>
    <property type="project" value="TreeGrafter"/>
</dbReference>
<keyword evidence="8" id="KW-0675">Receptor</keyword>
<organism evidence="12 13">
    <name type="scientific">Gouania willdenowi</name>
    <name type="common">Blunt-snouted clingfish</name>
    <name type="synonym">Lepadogaster willdenowi</name>
    <dbReference type="NCBI Taxonomy" id="441366"/>
    <lineage>
        <taxon>Eukaryota</taxon>
        <taxon>Metazoa</taxon>
        <taxon>Chordata</taxon>
        <taxon>Craniata</taxon>
        <taxon>Vertebrata</taxon>
        <taxon>Euteleostomi</taxon>
        <taxon>Actinopterygii</taxon>
        <taxon>Neopterygii</taxon>
        <taxon>Teleostei</taxon>
        <taxon>Neoteleostei</taxon>
        <taxon>Acanthomorphata</taxon>
        <taxon>Ovalentaria</taxon>
        <taxon>Blenniimorphae</taxon>
        <taxon>Blenniiformes</taxon>
        <taxon>Gobiesocoidei</taxon>
        <taxon>Gobiesocidae</taxon>
        <taxon>Gobiesocinae</taxon>
        <taxon>Gouania</taxon>
    </lineage>
</organism>
<keyword evidence="4" id="KW-0732">Signal</keyword>
<keyword evidence="3" id="KW-0812">Transmembrane</keyword>
<dbReference type="GO" id="GO:0007166">
    <property type="term" value="P:cell surface receptor signaling pathway"/>
    <property type="evidence" value="ECO:0007669"/>
    <property type="project" value="TreeGrafter"/>
</dbReference>
<keyword evidence="6" id="KW-0472">Membrane</keyword>
<dbReference type="Gene3D" id="2.60.40.10">
    <property type="entry name" value="Immunoglobulins"/>
    <property type="match status" value="1"/>
</dbReference>
<dbReference type="PANTHER" id="PTHR25466">
    <property type="entry name" value="T-LYMPHOCYTE ACTIVATION ANTIGEN"/>
    <property type="match status" value="1"/>
</dbReference>
<dbReference type="Proteomes" id="UP000694680">
    <property type="component" value="Chromosome 20"/>
</dbReference>
<dbReference type="GO" id="GO:0042130">
    <property type="term" value="P:negative regulation of T cell proliferation"/>
    <property type="evidence" value="ECO:0007669"/>
    <property type="project" value="TreeGrafter"/>
</dbReference>
<dbReference type="GO" id="GO:0006955">
    <property type="term" value="P:immune response"/>
    <property type="evidence" value="ECO:0007669"/>
    <property type="project" value="TreeGrafter"/>
</dbReference>
<evidence type="ECO:0000256" key="10">
    <source>
        <dbReference type="ARBA" id="ARBA00023319"/>
    </source>
</evidence>
<feature type="domain" description="Ig-like" evidence="11">
    <location>
        <begin position="1"/>
        <end position="114"/>
    </location>
</feature>
<proteinExistence type="predicted"/>
<name>A0A8C5DLR3_GOUWI</name>
<dbReference type="InterPro" id="IPR013783">
    <property type="entry name" value="Ig-like_fold"/>
</dbReference>
<dbReference type="GO" id="GO:0042102">
    <property type="term" value="P:positive regulation of T cell proliferation"/>
    <property type="evidence" value="ECO:0007669"/>
    <property type="project" value="TreeGrafter"/>
</dbReference>
<dbReference type="Pfam" id="PF07686">
    <property type="entry name" value="V-set"/>
    <property type="match status" value="1"/>
</dbReference>
<dbReference type="GO" id="GO:0009897">
    <property type="term" value="C:external side of plasma membrane"/>
    <property type="evidence" value="ECO:0007669"/>
    <property type="project" value="TreeGrafter"/>
</dbReference>
<keyword evidence="13" id="KW-1185">Reference proteome</keyword>
<dbReference type="GO" id="GO:0071222">
    <property type="term" value="P:cellular response to lipopolysaccharide"/>
    <property type="evidence" value="ECO:0007669"/>
    <property type="project" value="TreeGrafter"/>
</dbReference>
<dbReference type="InterPro" id="IPR036179">
    <property type="entry name" value="Ig-like_dom_sf"/>
</dbReference>
<evidence type="ECO:0000313" key="13">
    <source>
        <dbReference type="Proteomes" id="UP000694680"/>
    </source>
</evidence>
<dbReference type="InterPro" id="IPR003599">
    <property type="entry name" value="Ig_sub"/>
</dbReference>
<evidence type="ECO:0000256" key="6">
    <source>
        <dbReference type="ARBA" id="ARBA00023136"/>
    </source>
</evidence>
<keyword evidence="5" id="KW-1133">Transmembrane helix</keyword>
<accession>A0A8C5DLR3</accession>